<dbReference type="InterPro" id="IPR001750">
    <property type="entry name" value="ND/Mrp_TM"/>
</dbReference>
<keyword evidence="12" id="KW-1185">Reference proteome</keyword>
<feature type="region of interest" description="Disordered" evidence="8">
    <location>
        <begin position="442"/>
        <end position="467"/>
    </location>
</feature>
<keyword evidence="3" id="KW-1003">Cell membrane</keyword>
<evidence type="ECO:0000256" key="4">
    <source>
        <dbReference type="ARBA" id="ARBA00022692"/>
    </source>
</evidence>
<evidence type="ECO:0000256" key="1">
    <source>
        <dbReference type="ARBA" id="ARBA00004651"/>
    </source>
</evidence>
<evidence type="ECO:0000256" key="6">
    <source>
        <dbReference type="ARBA" id="ARBA00023136"/>
    </source>
</evidence>
<feature type="transmembrane region" description="Helical" evidence="9">
    <location>
        <begin position="212"/>
        <end position="238"/>
    </location>
</feature>
<feature type="transmembrane region" description="Helical" evidence="9">
    <location>
        <begin position="139"/>
        <end position="158"/>
    </location>
</feature>
<keyword evidence="6 9" id="KW-0472">Membrane</keyword>
<sequence>MMDRLLPLIVALPLLGAAVLVAAGRHLPRPVAEVLGLAGAAVPAALAVGALVPWHGSRVVWLGDWRPHHGAGVGIVLVGDRTGLGLAALTSLLVVAVLAYSWRYFDEPPYGHAGAFPALILLFQAGMCGFQLTGDLFDAFVFFELMGVVGYALTGYRVEEPRPVQGALTFGFVNSLGGYASLLGIGLLYARTGELGMAQAGRQLDAAPRHDALLLAAFVLVMTGLLVKSAAVPLHFWLPDAHAVAPTPVCMLLSGVMVETGVYGVARIHTTVFGGPGGIPADHVQRALLVLGVLTAAVGAAMCWQQRHIKRLLAFSTVAHVGLFLTGIALLTPEGIAGTELYVLGHAGTKAALFACTGILLDRHGNVDEHELHGRGRDTPGLGLLFTAGALALAGLPPFGTALGKALVEEQRPWLPVLFVLVSAVTGGAALRVAARVFLGAGESQREEPADSGPETPGDEEHPETGHAIRLLPRPMVTVTTLLLTGALAVGVFRGLTDAVTAAAEAFTNHAGYAATVLDAAPTPTPVPRATEWWTPPGVALGLLSTALATTLAAWSTRHPGALHHLGTPLRRLQSGHVGDYVAWTMAGVGLLAVLTWW</sequence>
<dbReference type="PANTHER" id="PTHR42703">
    <property type="entry name" value="NADH DEHYDROGENASE"/>
    <property type="match status" value="1"/>
</dbReference>
<feature type="transmembrane region" description="Helical" evidence="9">
    <location>
        <begin position="578"/>
        <end position="597"/>
    </location>
</feature>
<evidence type="ECO:0000313" key="12">
    <source>
        <dbReference type="Proteomes" id="UP001500886"/>
    </source>
</evidence>
<feature type="transmembrane region" description="Helical" evidence="9">
    <location>
        <begin position="414"/>
        <end position="435"/>
    </location>
</feature>
<feature type="transmembrane region" description="Helical" evidence="9">
    <location>
        <begin position="114"/>
        <end position="132"/>
    </location>
</feature>
<dbReference type="PANTHER" id="PTHR42703:SF1">
    <property type="entry name" value="NA(+)_H(+) ANTIPORTER SUBUNIT D1"/>
    <property type="match status" value="1"/>
</dbReference>
<feature type="transmembrane region" description="Helical" evidence="9">
    <location>
        <begin position="538"/>
        <end position="557"/>
    </location>
</feature>
<feature type="transmembrane region" description="Helical" evidence="9">
    <location>
        <begin position="312"/>
        <end position="331"/>
    </location>
</feature>
<accession>A0ABN3TST7</accession>
<evidence type="ECO:0000256" key="8">
    <source>
        <dbReference type="SAM" id="MobiDB-lite"/>
    </source>
</evidence>
<feature type="transmembrane region" description="Helical" evidence="9">
    <location>
        <begin position="84"/>
        <end position="102"/>
    </location>
</feature>
<organism evidence="11 12">
    <name type="scientific">Streptomyces luteosporeus</name>
    <dbReference type="NCBI Taxonomy" id="173856"/>
    <lineage>
        <taxon>Bacteria</taxon>
        <taxon>Bacillati</taxon>
        <taxon>Actinomycetota</taxon>
        <taxon>Actinomycetes</taxon>
        <taxon>Kitasatosporales</taxon>
        <taxon>Streptomycetaceae</taxon>
        <taxon>Streptomyces</taxon>
    </lineage>
</organism>
<evidence type="ECO:0000256" key="3">
    <source>
        <dbReference type="ARBA" id="ARBA00022475"/>
    </source>
</evidence>
<evidence type="ECO:0000256" key="9">
    <source>
        <dbReference type="SAM" id="Phobius"/>
    </source>
</evidence>
<evidence type="ECO:0000256" key="5">
    <source>
        <dbReference type="ARBA" id="ARBA00022989"/>
    </source>
</evidence>
<evidence type="ECO:0000313" key="11">
    <source>
        <dbReference type="EMBL" id="GAA2718111.1"/>
    </source>
</evidence>
<feature type="domain" description="NADH:quinone oxidoreductase/Mrp antiporter transmembrane" evidence="10">
    <location>
        <begin position="134"/>
        <end position="408"/>
    </location>
</feature>
<feature type="transmembrane region" description="Helical" evidence="9">
    <location>
        <begin position="34"/>
        <end position="54"/>
    </location>
</feature>
<dbReference type="PRINTS" id="PR01437">
    <property type="entry name" value="NUOXDRDTASE4"/>
</dbReference>
<dbReference type="InterPro" id="IPR050586">
    <property type="entry name" value="CPA3_Na-H_Antiporter_D"/>
</dbReference>
<name>A0ABN3TST7_9ACTN</name>
<reference evidence="11 12" key="1">
    <citation type="journal article" date="2019" name="Int. J. Syst. Evol. Microbiol.">
        <title>The Global Catalogue of Microorganisms (GCM) 10K type strain sequencing project: providing services to taxonomists for standard genome sequencing and annotation.</title>
        <authorList>
            <consortium name="The Broad Institute Genomics Platform"/>
            <consortium name="The Broad Institute Genome Sequencing Center for Infectious Disease"/>
            <person name="Wu L."/>
            <person name="Ma J."/>
        </authorList>
    </citation>
    <scope>NUCLEOTIDE SEQUENCE [LARGE SCALE GENOMIC DNA]</scope>
    <source>
        <strain evidence="11 12">JCM 4542</strain>
    </source>
</reference>
<feature type="transmembrane region" description="Helical" evidence="9">
    <location>
        <begin position="476"/>
        <end position="496"/>
    </location>
</feature>
<comment type="subcellular location">
    <subcellularLocation>
        <location evidence="1">Cell membrane</location>
        <topology evidence="1">Multi-pass membrane protein</topology>
    </subcellularLocation>
    <subcellularLocation>
        <location evidence="7">Membrane</location>
        <topology evidence="7">Multi-pass membrane protein</topology>
    </subcellularLocation>
</comment>
<evidence type="ECO:0000256" key="2">
    <source>
        <dbReference type="ARBA" id="ARBA00005346"/>
    </source>
</evidence>
<dbReference type="EMBL" id="BAAASL010000011">
    <property type="protein sequence ID" value="GAA2718111.1"/>
    <property type="molecule type" value="Genomic_DNA"/>
</dbReference>
<proteinExistence type="inferred from homology"/>
<gene>
    <name evidence="11" type="ORF">GCM10010315_32950</name>
</gene>
<keyword evidence="4 7" id="KW-0812">Transmembrane</keyword>
<feature type="transmembrane region" description="Helical" evidence="9">
    <location>
        <begin position="382"/>
        <end position="402"/>
    </location>
</feature>
<comment type="similarity">
    <text evidence="2">Belongs to the CPA3 antiporters (TC 2.A.63) subunit D family.</text>
</comment>
<feature type="transmembrane region" description="Helical" evidence="9">
    <location>
        <begin position="170"/>
        <end position="191"/>
    </location>
</feature>
<dbReference type="Pfam" id="PF00361">
    <property type="entry name" value="Proton_antipo_M"/>
    <property type="match status" value="1"/>
</dbReference>
<dbReference type="Proteomes" id="UP001500886">
    <property type="component" value="Unassembled WGS sequence"/>
</dbReference>
<feature type="transmembrane region" description="Helical" evidence="9">
    <location>
        <begin position="343"/>
        <end position="361"/>
    </location>
</feature>
<evidence type="ECO:0000256" key="7">
    <source>
        <dbReference type="RuleBase" id="RU000320"/>
    </source>
</evidence>
<comment type="caution">
    <text evidence="11">The sequence shown here is derived from an EMBL/GenBank/DDBJ whole genome shotgun (WGS) entry which is preliminary data.</text>
</comment>
<protein>
    <recommendedName>
        <fullName evidence="10">NADH:quinone oxidoreductase/Mrp antiporter transmembrane domain-containing protein</fullName>
    </recommendedName>
</protein>
<evidence type="ECO:0000259" key="10">
    <source>
        <dbReference type="Pfam" id="PF00361"/>
    </source>
</evidence>
<keyword evidence="5 9" id="KW-1133">Transmembrane helix</keyword>
<dbReference type="InterPro" id="IPR003918">
    <property type="entry name" value="NADH_UbQ_OxRdtase"/>
</dbReference>